<protein>
    <submittedName>
        <fullName evidence="7">Transporter</fullName>
    </submittedName>
</protein>
<dbReference type="GeneID" id="84649110"/>
<dbReference type="GO" id="GO:0009279">
    <property type="term" value="C:cell outer membrane"/>
    <property type="evidence" value="ECO:0007669"/>
    <property type="project" value="UniProtKB-SubCell"/>
</dbReference>
<evidence type="ECO:0000313" key="7">
    <source>
        <dbReference type="EMBL" id="GEM53714.1"/>
    </source>
</evidence>
<keyword evidence="3" id="KW-0812">Transmembrane</keyword>
<dbReference type="STRING" id="1218108.GCA_000382425_00865"/>
<evidence type="ECO:0000256" key="1">
    <source>
        <dbReference type="ARBA" id="ARBA00004442"/>
    </source>
</evidence>
<dbReference type="GO" id="GO:0015562">
    <property type="term" value="F:efflux transmembrane transporter activity"/>
    <property type="evidence" value="ECO:0007669"/>
    <property type="project" value="InterPro"/>
</dbReference>
<evidence type="ECO:0000256" key="4">
    <source>
        <dbReference type="ARBA" id="ARBA00023136"/>
    </source>
</evidence>
<keyword evidence="2" id="KW-1134">Transmembrane beta strand</keyword>
<evidence type="ECO:0000256" key="2">
    <source>
        <dbReference type="ARBA" id="ARBA00022452"/>
    </source>
</evidence>
<reference evidence="7 8" key="1">
    <citation type="submission" date="2019-07" db="EMBL/GenBank/DDBJ databases">
        <title>Whole genome shotgun sequence of Empedobacter brevis NBRC 14943.</title>
        <authorList>
            <person name="Hosoyama A."/>
            <person name="Uohara A."/>
            <person name="Ohji S."/>
            <person name="Ichikawa N."/>
        </authorList>
    </citation>
    <scope>NUCLEOTIDE SEQUENCE [LARGE SCALE GENOMIC DNA]</scope>
    <source>
        <strain evidence="7 8">NBRC 14943</strain>
    </source>
</reference>
<dbReference type="EMBL" id="BJXC01000043">
    <property type="protein sequence ID" value="GEM53714.1"/>
    <property type="molecule type" value="Genomic_DNA"/>
</dbReference>
<dbReference type="AlphaFoldDB" id="A0A511NLP0"/>
<evidence type="ECO:0000313" key="8">
    <source>
        <dbReference type="Proteomes" id="UP000321245"/>
    </source>
</evidence>
<sequence length="466" mass="54735">MAKTNFKLVLSFFLLLIIDVSAQENKIRLSLQDCIDIVKNDNYIIKNSRIDIKVSEEKIREAEKNWIPNINAYFNNYYNLYSHNHDLDEIYFHSDVNSHEAGTENHNHKEHFNRLYSEYKNEFGLETNVLLYNYNSLKIKKEKSRLDNNASIYKSLDIENKIIISLNELYFEALLNNEILKISDNNVKNIIDLFNITQKKYKVGVITKFELNQVKQEYNSAIFDLAEKRMNLELSIFNLINFLQKDYKIHNIELSEDLSNVMFGNILYTEETIKETISDYPSLLAEKNNLFSIQYETKLLKNRLKPKIFGFYSIGSNYIGSLETLIKNDPLLTQWKNNFTNRIGIGISIPILNEYSMKSSILQANLNEEKQKNVLLNEENNLYKLIMNEILMYNNGIELMKISEEKVLNSKEVYDMSFIAYQSGVINLYDLNKSRYDNIANITELANLKIKNLLKLKMIEVYTSDR</sequence>
<keyword evidence="8" id="KW-1185">Reference proteome</keyword>
<accession>A0A511NLP0</accession>
<dbReference type="GO" id="GO:0015288">
    <property type="term" value="F:porin activity"/>
    <property type="evidence" value="ECO:0007669"/>
    <property type="project" value="TreeGrafter"/>
</dbReference>
<evidence type="ECO:0000256" key="6">
    <source>
        <dbReference type="SAM" id="Coils"/>
    </source>
</evidence>
<dbReference type="InterPro" id="IPR051906">
    <property type="entry name" value="TolC-like"/>
</dbReference>
<dbReference type="PANTHER" id="PTHR30026">
    <property type="entry name" value="OUTER MEMBRANE PROTEIN TOLC"/>
    <property type="match status" value="1"/>
</dbReference>
<dbReference type="PANTHER" id="PTHR30026:SF20">
    <property type="entry name" value="OUTER MEMBRANE PROTEIN TOLC"/>
    <property type="match status" value="1"/>
</dbReference>
<evidence type="ECO:0000256" key="5">
    <source>
        <dbReference type="ARBA" id="ARBA00023237"/>
    </source>
</evidence>
<proteinExistence type="predicted"/>
<comment type="subcellular location">
    <subcellularLocation>
        <location evidence="1">Cell outer membrane</location>
    </subcellularLocation>
</comment>
<comment type="caution">
    <text evidence="7">The sequence shown here is derived from an EMBL/GenBank/DDBJ whole genome shotgun (WGS) entry which is preliminary data.</text>
</comment>
<keyword evidence="5" id="KW-0998">Cell outer membrane</keyword>
<dbReference type="Proteomes" id="UP000321245">
    <property type="component" value="Unassembled WGS sequence"/>
</dbReference>
<gene>
    <name evidence="7" type="ORF">EB1_35040</name>
</gene>
<evidence type="ECO:0000256" key="3">
    <source>
        <dbReference type="ARBA" id="ARBA00022692"/>
    </source>
</evidence>
<keyword evidence="4" id="KW-0472">Membrane</keyword>
<dbReference type="RefSeq" id="WP_019974370.1">
    <property type="nucleotide sequence ID" value="NZ_BJXC01000043.1"/>
</dbReference>
<name>A0A511NLP0_9FLAO</name>
<keyword evidence="6" id="KW-0175">Coiled coil</keyword>
<dbReference type="Gene3D" id="1.20.1600.10">
    <property type="entry name" value="Outer membrane efflux proteins (OEP)"/>
    <property type="match status" value="1"/>
</dbReference>
<dbReference type="OrthoDB" id="9811587at2"/>
<organism evidence="7 8">
    <name type="scientific">Empedobacter brevis NBRC 14943 = ATCC 43319</name>
    <dbReference type="NCBI Taxonomy" id="1218108"/>
    <lineage>
        <taxon>Bacteria</taxon>
        <taxon>Pseudomonadati</taxon>
        <taxon>Bacteroidota</taxon>
        <taxon>Flavobacteriia</taxon>
        <taxon>Flavobacteriales</taxon>
        <taxon>Weeksellaceae</taxon>
        <taxon>Empedobacter</taxon>
    </lineage>
</organism>
<dbReference type="SUPFAM" id="SSF56954">
    <property type="entry name" value="Outer membrane efflux proteins (OEP)"/>
    <property type="match status" value="1"/>
</dbReference>
<dbReference type="GO" id="GO:1990281">
    <property type="term" value="C:efflux pump complex"/>
    <property type="evidence" value="ECO:0007669"/>
    <property type="project" value="TreeGrafter"/>
</dbReference>
<feature type="coiled-coil region" evidence="6">
    <location>
        <begin position="352"/>
        <end position="379"/>
    </location>
</feature>